<dbReference type="STRING" id="177199.A0A420Y6J1"/>
<evidence type="ECO:0000256" key="1">
    <source>
        <dbReference type="SAM" id="Phobius"/>
    </source>
</evidence>
<evidence type="ECO:0008006" key="4">
    <source>
        <dbReference type="Google" id="ProtNLM"/>
    </source>
</evidence>
<keyword evidence="1" id="KW-0472">Membrane</keyword>
<dbReference type="OrthoDB" id="3561681at2759"/>
<dbReference type="AlphaFoldDB" id="A0A420Y6J1"/>
<feature type="transmembrane region" description="Helical" evidence="1">
    <location>
        <begin position="414"/>
        <end position="436"/>
    </location>
</feature>
<sequence length="456" mass="51876">MLARPMSRNSSGVTCFSTNRNLVGTYVMDWNKLAQQDFQPLAFDTLEEGSERCRVLKATYSDPSSILQWDLESDNEWSSWLAQGLIPEVDDFEKGLMVILAERRDDESKAHNYRRLTSLPWSQSTFAEIVTRMHINGSVISTINGGDVAMFTRTYITRQTDPISAIVYNCRTANAWPGDMAMSVTYVPATSSTYAIVLGCSKDSIDRISRLLSNAGTSICHPLLLPRLLVELELHRHDNLVKTGLTQARGKKEEDMSTSTSVEQWMGICQVQNKLTSWERQLLNMADSMDELSETEFAKIVPRDPVNKDAVFRKTMQEEGAFLRDRIRVIATEYEDKIRDCQMIMESMSMATQMAHTKANMEIALHAKRDGSQMKSIAVLTMLFLPSTFVSTLFAMPFFDWKPDHGRPTASSWLWIYFVVSISLTCVTCGLWYVFVNFWGVKRPRRKPDYGEMSTV</sequence>
<gene>
    <name evidence="2" type="ORF">DL546_003776</name>
</gene>
<evidence type="ECO:0000313" key="3">
    <source>
        <dbReference type="Proteomes" id="UP000275385"/>
    </source>
</evidence>
<proteinExistence type="predicted"/>
<keyword evidence="1" id="KW-0812">Transmembrane</keyword>
<dbReference type="Proteomes" id="UP000275385">
    <property type="component" value="Unassembled WGS sequence"/>
</dbReference>
<name>A0A420Y6J1_9PEZI</name>
<protein>
    <recommendedName>
        <fullName evidence="4">CorA metal ion transporter</fullName>
    </recommendedName>
</protein>
<comment type="caution">
    <text evidence="2">The sequence shown here is derived from an EMBL/GenBank/DDBJ whole genome shotgun (WGS) entry which is preliminary data.</text>
</comment>
<accession>A0A420Y6J1</accession>
<organism evidence="2 3">
    <name type="scientific">Coniochaeta pulveracea</name>
    <dbReference type="NCBI Taxonomy" id="177199"/>
    <lineage>
        <taxon>Eukaryota</taxon>
        <taxon>Fungi</taxon>
        <taxon>Dikarya</taxon>
        <taxon>Ascomycota</taxon>
        <taxon>Pezizomycotina</taxon>
        <taxon>Sordariomycetes</taxon>
        <taxon>Sordariomycetidae</taxon>
        <taxon>Coniochaetales</taxon>
        <taxon>Coniochaetaceae</taxon>
        <taxon>Coniochaeta</taxon>
    </lineage>
</organism>
<dbReference type="EMBL" id="QVQW01000042">
    <property type="protein sequence ID" value="RKU43492.1"/>
    <property type="molecule type" value="Genomic_DNA"/>
</dbReference>
<keyword evidence="3" id="KW-1185">Reference proteome</keyword>
<reference evidence="2 3" key="1">
    <citation type="submission" date="2018-08" db="EMBL/GenBank/DDBJ databases">
        <title>Draft genome of the lignicolous fungus Coniochaeta pulveracea.</title>
        <authorList>
            <person name="Borstlap C.J."/>
            <person name="De Witt R.N."/>
            <person name="Botha A."/>
            <person name="Volschenk H."/>
        </authorList>
    </citation>
    <scope>NUCLEOTIDE SEQUENCE [LARGE SCALE GENOMIC DNA]</scope>
    <source>
        <strain evidence="2 3">CAB683</strain>
    </source>
</reference>
<evidence type="ECO:0000313" key="2">
    <source>
        <dbReference type="EMBL" id="RKU43492.1"/>
    </source>
</evidence>
<dbReference type="Gene3D" id="1.20.58.340">
    <property type="entry name" value="Magnesium transport protein CorA, transmembrane region"/>
    <property type="match status" value="1"/>
</dbReference>
<keyword evidence="1" id="KW-1133">Transmembrane helix</keyword>
<feature type="transmembrane region" description="Helical" evidence="1">
    <location>
        <begin position="377"/>
        <end position="399"/>
    </location>
</feature>